<gene>
    <name evidence="2" type="ORF">A2845_03920</name>
</gene>
<dbReference type="Gene3D" id="3.40.630.30">
    <property type="match status" value="1"/>
</dbReference>
<protein>
    <recommendedName>
        <fullName evidence="1">N-acetyltransferase domain-containing protein</fullName>
    </recommendedName>
</protein>
<accession>A0A1G2CZ56</accession>
<organism evidence="2 3">
    <name type="scientific">Candidatus Lloydbacteria bacterium RIFCSPHIGHO2_01_FULL_49_22</name>
    <dbReference type="NCBI Taxonomy" id="1798658"/>
    <lineage>
        <taxon>Bacteria</taxon>
        <taxon>Candidatus Lloydiibacteriota</taxon>
    </lineage>
</organism>
<evidence type="ECO:0000259" key="1">
    <source>
        <dbReference type="PROSITE" id="PS51186"/>
    </source>
</evidence>
<evidence type="ECO:0000313" key="3">
    <source>
        <dbReference type="Proteomes" id="UP000177122"/>
    </source>
</evidence>
<feature type="domain" description="N-acetyltransferase" evidence="1">
    <location>
        <begin position="3"/>
        <end position="171"/>
    </location>
</feature>
<evidence type="ECO:0000313" key="2">
    <source>
        <dbReference type="EMBL" id="OGZ05921.1"/>
    </source>
</evidence>
<dbReference type="InterPro" id="IPR000182">
    <property type="entry name" value="GNAT_dom"/>
</dbReference>
<dbReference type="InterPro" id="IPR050276">
    <property type="entry name" value="MshD_Acetyltransferase"/>
</dbReference>
<dbReference type="CDD" id="cd04301">
    <property type="entry name" value="NAT_SF"/>
    <property type="match status" value="1"/>
</dbReference>
<dbReference type="EMBL" id="MHLI01000006">
    <property type="protein sequence ID" value="OGZ05921.1"/>
    <property type="molecule type" value="Genomic_DNA"/>
</dbReference>
<comment type="caution">
    <text evidence="2">The sequence shown here is derived from an EMBL/GenBank/DDBJ whole genome shotgun (WGS) entry which is preliminary data.</text>
</comment>
<dbReference type="SUPFAM" id="SSF55729">
    <property type="entry name" value="Acyl-CoA N-acyltransferases (Nat)"/>
    <property type="match status" value="1"/>
</dbReference>
<dbReference type="AlphaFoldDB" id="A0A1G2CZ56"/>
<dbReference type="Pfam" id="PF00583">
    <property type="entry name" value="Acetyltransf_1"/>
    <property type="match status" value="1"/>
</dbReference>
<dbReference type="GO" id="GO:0016747">
    <property type="term" value="F:acyltransferase activity, transferring groups other than amino-acyl groups"/>
    <property type="evidence" value="ECO:0007669"/>
    <property type="project" value="InterPro"/>
</dbReference>
<dbReference type="PANTHER" id="PTHR43617:SF38">
    <property type="entry name" value="N-ACETYLTRANSFERASE DOMAIN-CONTAINING PROTEIN"/>
    <property type="match status" value="1"/>
</dbReference>
<reference evidence="2 3" key="1">
    <citation type="journal article" date="2016" name="Nat. Commun.">
        <title>Thousands of microbial genomes shed light on interconnected biogeochemical processes in an aquifer system.</title>
        <authorList>
            <person name="Anantharaman K."/>
            <person name="Brown C.T."/>
            <person name="Hug L.A."/>
            <person name="Sharon I."/>
            <person name="Castelle C.J."/>
            <person name="Probst A.J."/>
            <person name="Thomas B.C."/>
            <person name="Singh A."/>
            <person name="Wilkins M.J."/>
            <person name="Karaoz U."/>
            <person name="Brodie E.L."/>
            <person name="Williams K.H."/>
            <person name="Hubbard S.S."/>
            <person name="Banfield J.F."/>
        </authorList>
    </citation>
    <scope>NUCLEOTIDE SEQUENCE [LARGE SCALE GENOMIC DNA]</scope>
</reference>
<name>A0A1G2CZ56_9BACT</name>
<dbReference type="PROSITE" id="PS51186">
    <property type="entry name" value="GNAT"/>
    <property type="match status" value="1"/>
</dbReference>
<dbReference type="Proteomes" id="UP000177122">
    <property type="component" value="Unassembled WGS sequence"/>
</dbReference>
<dbReference type="InterPro" id="IPR016181">
    <property type="entry name" value="Acyl_CoA_acyltransferase"/>
</dbReference>
<sequence length="178" mass="20339">MEIIIRNAEPNDVRAIREVYYRTWLATYPNEAHGILMSDIEDRYKNSFTPSSISRGEYAISHLAPNERVLVALLDGVIVGTSKLKRGEERNEMHTIYILPEYQGQGVGKMLFAEALAWFDKNKDTQIDTAVYNFPAIKFYEGLGFVATGETFTEEEFRMPSGGIIREQRMVRSAFLTD</sequence>
<dbReference type="PANTHER" id="PTHR43617">
    <property type="entry name" value="L-AMINO ACID N-ACETYLTRANSFERASE"/>
    <property type="match status" value="1"/>
</dbReference>
<proteinExistence type="predicted"/>